<sequence length="555" mass="62812">NCSIGSNIVNNLKNESNTQIIELKANDEKVQDEIQQTLFPSTPEMELSNSKIKLSQEILVKEDKSKTGQDSQLFPVKNYVRSKKEISVTAINASERNKISNIVSSTPKKRGRKPKIQDVFEECSVLESGKSVLENPSFEENKSPYFENMKTKISTEKNKNESVIGDTNEEESSALETIKLLFKGQGSEENKPLLSNGGKVEAGIKSSHEENVINENCIDGNAINKENIRNVSVSPKKRGRPPKAKNYIVEHSFAGANDNSMHENLMVVEEPHPLPKKRGRKPKLKCEEGSLHETNLNPIYKNAINEEESLILPKRRGRKPKAKHFVEDIVARKRPTGENSVHEELQKEVTCSDLEYSINIKRDCKFSKDTSEVCELNSVSSHRKRGRPPKNKFPNNINTSKQEENFIAEGTNKESSILKKYNEEEMLLSIYSEEADMLLRDGSLQRINVDEGETLNSNIQTINVLPNVVKRKRGRPPKSQTTCVPPLEHLENLNESLNNTILESHDRESDVLLPKKRGRPSKKRLVPHEPVIPELEQVESLPLSDRFKITEKSDL</sequence>
<proteinExistence type="predicted"/>
<dbReference type="InterPro" id="IPR017956">
    <property type="entry name" value="AT_hook_DNA-bd_motif"/>
</dbReference>
<dbReference type="GO" id="GO:0030261">
    <property type="term" value="P:chromosome condensation"/>
    <property type="evidence" value="ECO:0007669"/>
    <property type="project" value="TreeGrafter"/>
</dbReference>
<organism evidence="3">
    <name type="scientific">Homalodisca liturata</name>
    <dbReference type="NCBI Taxonomy" id="320908"/>
    <lineage>
        <taxon>Eukaryota</taxon>
        <taxon>Metazoa</taxon>
        <taxon>Ecdysozoa</taxon>
        <taxon>Arthropoda</taxon>
        <taxon>Hexapoda</taxon>
        <taxon>Insecta</taxon>
        <taxon>Pterygota</taxon>
        <taxon>Neoptera</taxon>
        <taxon>Paraneoptera</taxon>
        <taxon>Hemiptera</taxon>
        <taxon>Auchenorrhyncha</taxon>
        <taxon>Membracoidea</taxon>
        <taxon>Cicadellidae</taxon>
        <taxon>Cicadellinae</taxon>
        <taxon>Proconiini</taxon>
        <taxon>Homalodisca</taxon>
    </lineage>
</organism>
<dbReference type="AlphaFoldDB" id="A0A1B6JZA3"/>
<accession>A0A1B6JZA3</accession>
<dbReference type="GO" id="GO:0045910">
    <property type="term" value="P:negative regulation of DNA recombination"/>
    <property type="evidence" value="ECO:0007669"/>
    <property type="project" value="TreeGrafter"/>
</dbReference>
<dbReference type="GO" id="GO:0031492">
    <property type="term" value="F:nucleosomal DNA binding"/>
    <property type="evidence" value="ECO:0007669"/>
    <property type="project" value="TreeGrafter"/>
</dbReference>
<dbReference type="PRINTS" id="PR00929">
    <property type="entry name" value="ATHOOK"/>
</dbReference>
<dbReference type="EMBL" id="GECU01003181">
    <property type="protein sequence ID" value="JAT04526.1"/>
    <property type="molecule type" value="Transcribed_RNA"/>
</dbReference>
<dbReference type="GO" id="GO:0003690">
    <property type="term" value="F:double-stranded DNA binding"/>
    <property type="evidence" value="ECO:0007669"/>
    <property type="project" value="TreeGrafter"/>
</dbReference>
<feature type="compositionally biased region" description="Basic residues" evidence="2">
    <location>
        <begin position="514"/>
        <end position="525"/>
    </location>
</feature>
<name>A0A1B6JZA3_9HEMI</name>
<dbReference type="PANTHER" id="PTHR11467:SF29">
    <property type="entry name" value="OS03G0711600 PROTEIN"/>
    <property type="match status" value="1"/>
</dbReference>
<gene>
    <name evidence="3" type="ORF">g.47068</name>
</gene>
<keyword evidence="1" id="KW-0238">DNA-binding</keyword>
<feature type="non-terminal residue" evidence="3">
    <location>
        <position position="1"/>
    </location>
</feature>
<evidence type="ECO:0000256" key="1">
    <source>
        <dbReference type="ARBA" id="ARBA00023125"/>
    </source>
</evidence>
<feature type="region of interest" description="Disordered" evidence="2">
    <location>
        <begin position="507"/>
        <end position="528"/>
    </location>
</feature>
<evidence type="ECO:0000313" key="3">
    <source>
        <dbReference type="EMBL" id="JAT04526.1"/>
    </source>
</evidence>
<dbReference type="GO" id="GO:0005730">
    <property type="term" value="C:nucleolus"/>
    <property type="evidence" value="ECO:0007669"/>
    <property type="project" value="TreeGrafter"/>
</dbReference>
<feature type="region of interest" description="Disordered" evidence="2">
    <location>
        <begin position="379"/>
        <end position="408"/>
    </location>
</feature>
<evidence type="ECO:0000256" key="2">
    <source>
        <dbReference type="SAM" id="MobiDB-lite"/>
    </source>
</evidence>
<dbReference type="PANTHER" id="PTHR11467">
    <property type="entry name" value="HISTONE H1"/>
    <property type="match status" value="1"/>
</dbReference>
<dbReference type="SMART" id="SM00384">
    <property type="entry name" value="AT_hook"/>
    <property type="match status" value="5"/>
</dbReference>
<feature type="compositionally biased region" description="Basic residues" evidence="2">
    <location>
        <begin position="381"/>
        <end position="390"/>
    </location>
</feature>
<reference evidence="3" key="1">
    <citation type="submission" date="2015-11" db="EMBL/GenBank/DDBJ databases">
        <title>De novo transcriptome assembly of four potential Pierce s Disease insect vectors from Arizona vineyards.</title>
        <authorList>
            <person name="Tassone E.E."/>
        </authorList>
    </citation>
    <scope>NUCLEOTIDE SEQUENCE</scope>
</reference>
<feature type="non-terminal residue" evidence="3">
    <location>
        <position position="555"/>
    </location>
</feature>
<protein>
    <submittedName>
        <fullName evidence="3">Uncharacterized protein</fullName>
    </submittedName>
</protein>